<dbReference type="OrthoDB" id="412788at2759"/>
<evidence type="ECO:0000313" key="1">
    <source>
        <dbReference type="EMBL" id="PMD34435.1"/>
    </source>
</evidence>
<dbReference type="EMBL" id="KZ613954">
    <property type="protein sequence ID" value="PMD34435.1"/>
    <property type="molecule type" value="Genomic_DNA"/>
</dbReference>
<gene>
    <name evidence="1" type="ORF">L207DRAFT_605122</name>
</gene>
<dbReference type="AlphaFoldDB" id="A0A2J6R7D6"/>
<protein>
    <recommendedName>
        <fullName evidence="3">GST N-terminal domain-containing protein</fullName>
    </recommendedName>
</protein>
<name>A0A2J6R7D6_HYAVF</name>
<accession>A0A2J6R7D6</accession>
<dbReference type="Proteomes" id="UP000235786">
    <property type="component" value="Unassembled WGS sequence"/>
</dbReference>
<proteinExistence type="predicted"/>
<organism evidence="1 2">
    <name type="scientific">Hyaloscypha variabilis (strain UAMH 11265 / GT02V1 / F)</name>
    <name type="common">Meliniomyces variabilis</name>
    <dbReference type="NCBI Taxonomy" id="1149755"/>
    <lineage>
        <taxon>Eukaryota</taxon>
        <taxon>Fungi</taxon>
        <taxon>Dikarya</taxon>
        <taxon>Ascomycota</taxon>
        <taxon>Pezizomycotina</taxon>
        <taxon>Leotiomycetes</taxon>
        <taxon>Helotiales</taxon>
        <taxon>Hyaloscyphaceae</taxon>
        <taxon>Hyaloscypha</taxon>
        <taxon>Hyaloscypha variabilis</taxon>
    </lineage>
</organism>
<dbReference type="InterPro" id="IPR036249">
    <property type="entry name" value="Thioredoxin-like_sf"/>
</dbReference>
<sequence length="233" mass="26435">MASTDYTLYYNTWSVYSQMVLLTFAFRGQPKDAQTEMAIKKQEVDIFKGAQVEEVPVLTNSHVLPKPIADSLDITYHIAKHYPSLLPEEKKHEIIELLRKPAEAYAQKAAVEAKIAQPGISERYRKALEFKMTIVQNEKINGVTPTEIETQKRNTTTVLDKIVKLYDSASGPWLWGRTSPTALDVHLAIFLARLHDVGHAVLVPEPLVAFYHMTRETKEWGNVYQGRKTIIGV</sequence>
<dbReference type="Gene3D" id="3.40.30.10">
    <property type="entry name" value="Glutaredoxin"/>
    <property type="match status" value="1"/>
</dbReference>
<keyword evidence="2" id="KW-1185">Reference proteome</keyword>
<evidence type="ECO:0008006" key="3">
    <source>
        <dbReference type="Google" id="ProtNLM"/>
    </source>
</evidence>
<evidence type="ECO:0000313" key="2">
    <source>
        <dbReference type="Proteomes" id="UP000235786"/>
    </source>
</evidence>
<reference evidence="1 2" key="1">
    <citation type="submission" date="2016-04" db="EMBL/GenBank/DDBJ databases">
        <title>A degradative enzymes factory behind the ericoid mycorrhizal symbiosis.</title>
        <authorList>
            <consortium name="DOE Joint Genome Institute"/>
            <person name="Martino E."/>
            <person name="Morin E."/>
            <person name="Grelet G."/>
            <person name="Kuo A."/>
            <person name="Kohler A."/>
            <person name="Daghino S."/>
            <person name="Barry K."/>
            <person name="Choi C."/>
            <person name="Cichocki N."/>
            <person name="Clum A."/>
            <person name="Copeland A."/>
            <person name="Hainaut M."/>
            <person name="Haridas S."/>
            <person name="Labutti K."/>
            <person name="Lindquist E."/>
            <person name="Lipzen A."/>
            <person name="Khouja H.-R."/>
            <person name="Murat C."/>
            <person name="Ohm R."/>
            <person name="Olson A."/>
            <person name="Spatafora J."/>
            <person name="Veneault-Fourrey C."/>
            <person name="Henrissat B."/>
            <person name="Grigoriev I."/>
            <person name="Martin F."/>
            <person name="Perotto S."/>
        </authorList>
    </citation>
    <scope>NUCLEOTIDE SEQUENCE [LARGE SCALE GENOMIC DNA]</scope>
    <source>
        <strain evidence="1 2">F</strain>
    </source>
</reference>
<dbReference type="SUPFAM" id="SSF52833">
    <property type="entry name" value="Thioredoxin-like"/>
    <property type="match status" value="1"/>
</dbReference>